<dbReference type="EMBL" id="KN818224">
    <property type="protein sequence ID" value="KIL70281.1"/>
    <property type="molecule type" value="Genomic_DNA"/>
</dbReference>
<name>A0A0C2XL75_AMAMK</name>
<evidence type="ECO:0000256" key="1">
    <source>
        <dbReference type="ARBA" id="ARBA00022988"/>
    </source>
</evidence>
<dbReference type="Gene3D" id="1.10.4190.10">
    <property type="entry name" value="Urease accessory protein UreF"/>
    <property type="match status" value="1"/>
</dbReference>
<dbReference type="GO" id="GO:0016151">
    <property type="term" value="F:nickel cation binding"/>
    <property type="evidence" value="ECO:0007669"/>
    <property type="project" value="InterPro"/>
</dbReference>
<dbReference type="InParanoid" id="A0A0C2XL75"/>
<evidence type="ECO:0000256" key="2">
    <source>
        <dbReference type="ARBA" id="ARBA00023186"/>
    </source>
</evidence>
<gene>
    <name evidence="4" type="ORF">M378DRAFT_156379</name>
</gene>
<dbReference type="AlphaFoldDB" id="A0A0C2XL75"/>
<dbReference type="Pfam" id="PF01730">
    <property type="entry name" value="UreF"/>
    <property type="match status" value="1"/>
</dbReference>
<dbReference type="OrthoDB" id="2550922at2759"/>
<protein>
    <recommendedName>
        <fullName evidence="6">Urease accessory protein UreF</fullName>
    </recommendedName>
</protein>
<dbReference type="HOGENOM" id="CLU_049215_0_1_1"/>
<dbReference type="Proteomes" id="UP000054549">
    <property type="component" value="Unassembled WGS sequence"/>
</dbReference>
<keyword evidence="2" id="KW-0143">Chaperone</keyword>
<proteinExistence type="inferred from homology"/>
<accession>A0A0C2XL75</accession>
<dbReference type="HAMAP" id="MF_01385">
    <property type="entry name" value="UreF"/>
    <property type="match status" value="1"/>
</dbReference>
<dbReference type="InterPro" id="IPR038277">
    <property type="entry name" value="UreF_sf"/>
</dbReference>
<dbReference type="PANTHER" id="PTHR33620:SF1">
    <property type="entry name" value="UREASE ACCESSORY PROTEIN F"/>
    <property type="match status" value="1"/>
</dbReference>
<evidence type="ECO:0000313" key="4">
    <source>
        <dbReference type="EMBL" id="KIL70281.1"/>
    </source>
</evidence>
<dbReference type="STRING" id="946122.A0A0C2XL75"/>
<comment type="similarity">
    <text evidence="3">Belongs to the UreF family.</text>
</comment>
<evidence type="ECO:0008006" key="6">
    <source>
        <dbReference type="Google" id="ProtNLM"/>
    </source>
</evidence>
<dbReference type="InterPro" id="IPR002639">
    <property type="entry name" value="UreF"/>
</dbReference>
<dbReference type="FunCoup" id="A0A0C2XL75">
    <property type="interactions" value="16"/>
</dbReference>
<dbReference type="PANTHER" id="PTHR33620">
    <property type="entry name" value="UREASE ACCESSORY PROTEIN F"/>
    <property type="match status" value="1"/>
</dbReference>
<dbReference type="PIRSF" id="PIRSF009467">
    <property type="entry name" value="Ureas_acces_UreF"/>
    <property type="match status" value="1"/>
</dbReference>
<sequence>MDQDDETYILLLLSDSNLPTGSFVASSGLESFFKHGFASLFPTTEHALIDFIRQSLASYAHSALPFVADAHCVLSSAKDSESILDETIHKLLSLDQLYEASTLNHVTRRASTAQGVALLALYSKAFCTPSELLCSVPSQSPTFTSKLIDEFKLLVRREETPGHLPVCWGILTAALGLSLERAQYLHLFLHARGLLSAAVRLNDIGPYRAQQLLLHVVRPLVAAALSRCAALRTGLLEGEDSEFDVSTHGPANTWPLGELMAARHDLQYSRVFNS</sequence>
<organism evidence="4 5">
    <name type="scientific">Amanita muscaria (strain Koide BX008)</name>
    <dbReference type="NCBI Taxonomy" id="946122"/>
    <lineage>
        <taxon>Eukaryota</taxon>
        <taxon>Fungi</taxon>
        <taxon>Dikarya</taxon>
        <taxon>Basidiomycota</taxon>
        <taxon>Agaricomycotina</taxon>
        <taxon>Agaricomycetes</taxon>
        <taxon>Agaricomycetidae</taxon>
        <taxon>Agaricales</taxon>
        <taxon>Pluteineae</taxon>
        <taxon>Amanitaceae</taxon>
        <taxon>Amanita</taxon>
    </lineage>
</organism>
<reference evidence="4 5" key="1">
    <citation type="submission" date="2014-04" db="EMBL/GenBank/DDBJ databases">
        <title>Evolutionary Origins and Diversification of the Mycorrhizal Mutualists.</title>
        <authorList>
            <consortium name="DOE Joint Genome Institute"/>
            <consortium name="Mycorrhizal Genomics Consortium"/>
            <person name="Kohler A."/>
            <person name="Kuo A."/>
            <person name="Nagy L.G."/>
            <person name="Floudas D."/>
            <person name="Copeland A."/>
            <person name="Barry K.W."/>
            <person name="Cichocki N."/>
            <person name="Veneault-Fourrey C."/>
            <person name="LaButti K."/>
            <person name="Lindquist E.A."/>
            <person name="Lipzen A."/>
            <person name="Lundell T."/>
            <person name="Morin E."/>
            <person name="Murat C."/>
            <person name="Riley R."/>
            <person name="Ohm R."/>
            <person name="Sun H."/>
            <person name="Tunlid A."/>
            <person name="Henrissat B."/>
            <person name="Grigoriev I.V."/>
            <person name="Hibbett D.S."/>
            <person name="Martin F."/>
        </authorList>
    </citation>
    <scope>NUCLEOTIDE SEQUENCE [LARGE SCALE GENOMIC DNA]</scope>
    <source>
        <strain evidence="4 5">Koide BX008</strain>
    </source>
</reference>
<evidence type="ECO:0000313" key="5">
    <source>
        <dbReference type="Proteomes" id="UP000054549"/>
    </source>
</evidence>
<keyword evidence="1" id="KW-0996">Nickel insertion</keyword>
<keyword evidence="5" id="KW-1185">Reference proteome</keyword>
<evidence type="ECO:0000256" key="3">
    <source>
        <dbReference type="ARBA" id="ARBA00046339"/>
    </source>
</evidence>